<dbReference type="PRINTS" id="PR01488">
    <property type="entry name" value="RTXTOXINA"/>
</dbReference>
<keyword evidence="4" id="KW-0800">Toxin</keyword>
<dbReference type="Proteomes" id="UP000623509">
    <property type="component" value="Unassembled WGS sequence"/>
</dbReference>
<dbReference type="EMBL" id="MDUX01000003">
    <property type="protein sequence ID" value="KAF7600604.1"/>
    <property type="molecule type" value="Genomic_DNA"/>
</dbReference>
<reference evidence="10 11" key="2">
    <citation type="submission" date="2017-07" db="EMBL/GenBank/DDBJ databases">
        <title>Candidatus Dactylopiibacterium carminicum, a nitrogen-fixing symbiont of the cochineal insect Dactylopius coccus and Dactylopius opuntiae (Hemiptera: Coccoidea: Dactylopiidae).</title>
        <authorList>
            <person name="Vera A."/>
        </authorList>
    </citation>
    <scope>NUCLEOTIDE SEQUENCE [LARGE SCALE GENOMIC DNA]</scope>
    <source>
        <strain evidence="10 11">NFDCM</strain>
    </source>
</reference>
<dbReference type="OrthoDB" id="4648428at2"/>
<dbReference type="GO" id="GO:0005509">
    <property type="term" value="F:calcium ion binding"/>
    <property type="evidence" value="ECO:0007669"/>
    <property type="project" value="InterPro"/>
</dbReference>
<dbReference type="Proteomes" id="UP000216107">
    <property type="component" value="Unassembled WGS sequence"/>
</dbReference>
<keyword evidence="6" id="KW-0843">Virulence</keyword>
<dbReference type="Gene3D" id="3.40.50.410">
    <property type="entry name" value="von Willebrand factor, type A domain"/>
    <property type="match status" value="1"/>
</dbReference>
<organism evidence="10 11">
    <name type="scientific">Candidatus Dactylopiibacterium carminicum</name>
    <dbReference type="NCBI Taxonomy" id="857335"/>
    <lineage>
        <taxon>Bacteria</taxon>
        <taxon>Pseudomonadati</taxon>
        <taxon>Pseudomonadota</taxon>
        <taxon>Betaproteobacteria</taxon>
        <taxon>Rhodocyclales</taxon>
        <taxon>Rhodocyclaceae</taxon>
        <taxon>Candidatus Dactylopiibacterium</taxon>
    </lineage>
</organism>
<keyword evidence="12" id="KW-1185">Reference proteome</keyword>
<dbReference type="InterPro" id="IPR003995">
    <property type="entry name" value="RTX_toxin_determinant-A"/>
</dbReference>
<dbReference type="InterPro" id="IPR019960">
    <property type="entry name" value="T1SS_VCA0849"/>
</dbReference>
<evidence type="ECO:0000313" key="12">
    <source>
        <dbReference type="Proteomes" id="UP000623509"/>
    </source>
</evidence>
<dbReference type="PANTHER" id="PTHR38340">
    <property type="entry name" value="S-LAYER PROTEIN"/>
    <property type="match status" value="1"/>
</dbReference>
<keyword evidence="5" id="KW-0677">Repeat</keyword>
<evidence type="ECO:0000313" key="9">
    <source>
        <dbReference type="EMBL" id="KAF7600604.1"/>
    </source>
</evidence>
<dbReference type="InterPro" id="IPR036465">
    <property type="entry name" value="vWFA_dom_sf"/>
</dbReference>
<dbReference type="PROSITE" id="PS50234">
    <property type="entry name" value="VWFA"/>
    <property type="match status" value="1"/>
</dbReference>
<keyword evidence="7" id="KW-0472">Membrane</keyword>
<dbReference type="Pfam" id="PF00353">
    <property type="entry name" value="HemolysinCabind"/>
    <property type="match status" value="2"/>
</dbReference>
<dbReference type="CDD" id="cd00198">
    <property type="entry name" value="vWFA"/>
    <property type="match status" value="1"/>
</dbReference>
<evidence type="ECO:0000256" key="4">
    <source>
        <dbReference type="ARBA" id="ARBA00022656"/>
    </source>
</evidence>
<dbReference type="SUPFAM" id="SSF51120">
    <property type="entry name" value="beta-Roll"/>
    <property type="match status" value="1"/>
</dbReference>
<dbReference type="AlphaFoldDB" id="A0A272EYH4"/>
<evidence type="ECO:0000256" key="7">
    <source>
        <dbReference type="ARBA" id="ARBA00023136"/>
    </source>
</evidence>
<dbReference type="GO" id="GO:0090729">
    <property type="term" value="F:toxin activity"/>
    <property type="evidence" value="ECO:0007669"/>
    <property type="project" value="UniProtKB-KW"/>
</dbReference>
<dbReference type="InterPro" id="IPR001343">
    <property type="entry name" value="Hemolysn_Ca-bd"/>
</dbReference>
<dbReference type="RefSeq" id="WP_095523173.1">
    <property type="nucleotide sequence ID" value="NZ_MDUX01000003.1"/>
</dbReference>
<accession>A0A272EYH4</accession>
<dbReference type="InterPro" id="IPR018511">
    <property type="entry name" value="Hemolysin-typ_Ca-bd_CS"/>
</dbReference>
<proteinExistence type="predicted"/>
<evidence type="ECO:0000256" key="6">
    <source>
        <dbReference type="ARBA" id="ARBA00023026"/>
    </source>
</evidence>
<dbReference type="InterPro" id="IPR011049">
    <property type="entry name" value="Serralysin-like_metalloprot_C"/>
</dbReference>
<dbReference type="InterPro" id="IPR050557">
    <property type="entry name" value="RTX_toxin/Mannuronan_C5-epim"/>
</dbReference>
<reference evidence="9 12" key="1">
    <citation type="submission" date="2016-08" db="EMBL/GenBank/DDBJ databases">
        <title>Candidatus Dactylopiibacterium carminicum genome sequence.</title>
        <authorList>
            <person name="Ramirez-Puebla S.T."/>
            <person name="Ormeno-Orrillo E."/>
            <person name="Vera-Ponce De Leon A."/>
            <person name="Luis L."/>
            <person name="Sanchez-Flores A."/>
            <person name="Monica R."/>
            <person name="Martinez-Romero E."/>
        </authorList>
    </citation>
    <scope>NUCLEOTIDE SEQUENCE [LARGE SCALE GENOMIC DNA]</scope>
    <source>
        <strain evidence="9">END1</strain>
    </source>
</reference>
<gene>
    <name evidence="9" type="ORF">BGI27_01595</name>
    <name evidence="10" type="ORF">CGU29_01570</name>
</gene>
<comment type="subcellular location">
    <subcellularLocation>
        <location evidence="1">Membrane</location>
    </subcellularLocation>
    <subcellularLocation>
        <location evidence="2">Secreted</location>
    </subcellularLocation>
</comment>
<dbReference type="SMART" id="SM00327">
    <property type="entry name" value="VWA"/>
    <property type="match status" value="1"/>
</dbReference>
<evidence type="ECO:0000256" key="3">
    <source>
        <dbReference type="ARBA" id="ARBA00022525"/>
    </source>
</evidence>
<dbReference type="Gene3D" id="2.150.10.10">
    <property type="entry name" value="Serralysin-like metalloprotease, C-terminal"/>
    <property type="match status" value="2"/>
</dbReference>
<dbReference type="SUPFAM" id="SSF53300">
    <property type="entry name" value="vWA-like"/>
    <property type="match status" value="1"/>
</dbReference>
<dbReference type="InterPro" id="IPR041690">
    <property type="entry name" value="Cadherin_5"/>
</dbReference>
<dbReference type="Pfam" id="PF17892">
    <property type="entry name" value="Cadherin_5"/>
    <property type="match status" value="1"/>
</dbReference>
<dbReference type="PANTHER" id="PTHR38340:SF1">
    <property type="entry name" value="S-LAYER PROTEIN"/>
    <property type="match status" value="1"/>
</dbReference>
<dbReference type="NCBIfam" id="TIGR03661">
    <property type="entry name" value="T1SS_VCA0849"/>
    <property type="match status" value="1"/>
</dbReference>
<dbReference type="PRINTS" id="PR00313">
    <property type="entry name" value="CABNDNGRPT"/>
</dbReference>
<dbReference type="InterPro" id="IPR002035">
    <property type="entry name" value="VWF_A"/>
</dbReference>
<evidence type="ECO:0000313" key="11">
    <source>
        <dbReference type="Proteomes" id="UP000216107"/>
    </source>
</evidence>
<evidence type="ECO:0000256" key="2">
    <source>
        <dbReference type="ARBA" id="ARBA00004613"/>
    </source>
</evidence>
<sequence>MLTVDDGTPVAVGDRFSTLLGTPITLTTAQLLSNDTLFDNARITATGSVSGGALVNNGDGTWTFTPSAIGTGTGTGSFTYTLTDDDGQTSTATVSITAYSGIDDLATVYESALPGGTGGGTTVATGNLLANDGNTSASITSVAGVTDGSANDTDTRAGYIGIDTAHGHLVVNTSGSGSGDYVYTLKSLADNSAPANNNSLTESIAYTTSNGSTAHLQVSIIDDRPQTVSRTVQVAEASQPDYNLLLVLDTSRSMTLAEAGGVVQSQAAGGSVSLTTRLDMAKIAMKNLISQYFDQASSVTVHLVTFGPSGTLVSYGGTTTFTSKTAALAAIDSISVSADGGTNYEAGLTAARKALDANSNGVVDNTSAQTVSYFISDGAPTSSNTNTATSAWNTFTANNGIQSYAIGVGSGITASTALNTIHNVDADSSGTRDSAIIIPDLNDLSGTLTNSVPTGYGGNVITDGQGSLTSALGADGGYIKTLTVKLDTDANGTADTNVTFSYNANSHQISWAGGHPAGSPISGDTLNLTSARGFTQGTLNFNFATGGYTYYTGGSASEGSSFSLSFVATDGDGDLTQPTTLTFAVVDGHPIARPDFDTLAPNGTSFTGNVITGLDTNSGLAEGTLVTDFTARGSSADTIVDNAHVTSIVFQGHTFNLAAANSGNVLGGSYTVNASGTLTWTHASNGSSLVFNSAGYYNYTPAKADLPNPPTSSTISVDLDWTPSASSGLSVTGRDENGNNASITYPNNLLTFWNNGAGVTGQGVNNSAMSSDVRNSPNRYLDALETMVFTFNSATHPHGVENLRFVINADNSNLGDRTSVGGASSLTYSVYHIDGHLLGTFTSTDEGTVTLPPEFSNVGSVEVQAASDTYARISGISYQSILTDDCDTVVAPVVIGYTLTDSDGDTSSSTLTLRSYTNALTGDDGNNTLNGTDVNDQLSGGGGNDVLNGGAGHDLLSGGHGNDILNGGSGDDFLFGGHGNDILNGGSGNDRLVGGAGNDVLTGGTGSDVFVWQLGDRGTVGTPAVDTITDFDKTTASGDALNLRDLLQGEQHSGTDLGNLTNYLHFTVAAGSTTIQISSQGAFGNGYNAAAVDQQIVLQGVDLSNGGSLANDQSIIQDLLNKGKLHVD</sequence>
<name>A0A272EYH4_9RHOO</name>
<dbReference type="PROSITE" id="PS00330">
    <property type="entry name" value="HEMOLYSIN_CALCIUM"/>
    <property type="match status" value="3"/>
</dbReference>
<dbReference type="GO" id="GO:0005576">
    <property type="term" value="C:extracellular region"/>
    <property type="evidence" value="ECO:0007669"/>
    <property type="project" value="UniProtKB-SubCell"/>
</dbReference>
<dbReference type="Pfam" id="PF13519">
    <property type="entry name" value="VWA_2"/>
    <property type="match status" value="1"/>
</dbReference>
<protein>
    <recommendedName>
        <fullName evidence="8">VWFA domain-containing protein</fullName>
    </recommendedName>
</protein>
<evidence type="ECO:0000256" key="1">
    <source>
        <dbReference type="ARBA" id="ARBA00004370"/>
    </source>
</evidence>
<dbReference type="EMBL" id="NMRN01000002">
    <property type="protein sequence ID" value="PAS95159.1"/>
    <property type="molecule type" value="Genomic_DNA"/>
</dbReference>
<evidence type="ECO:0000259" key="8">
    <source>
        <dbReference type="PROSITE" id="PS50234"/>
    </source>
</evidence>
<comment type="caution">
    <text evidence="10">The sequence shown here is derived from an EMBL/GenBank/DDBJ whole genome shotgun (WGS) entry which is preliminary data.</text>
</comment>
<keyword evidence="3" id="KW-0964">Secreted</keyword>
<dbReference type="Gene3D" id="2.60.40.3440">
    <property type="match status" value="1"/>
</dbReference>
<feature type="domain" description="VWFA" evidence="8">
    <location>
        <begin position="243"/>
        <end position="452"/>
    </location>
</feature>
<dbReference type="GO" id="GO:0016020">
    <property type="term" value="C:membrane"/>
    <property type="evidence" value="ECO:0007669"/>
    <property type="project" value="UniProtKB-SubCell"/>
</dbReference>
<evidence type="ECO:0000313" key="10">
    <source>
        <dbReference type="EMBL" id="PAS95159.1"/>
    </source>
</evidence>
<evidence type="ECO:0000256" key="5">
    <source>
        <dbReference type="ARBA" id="ARBA00022737"/>
    </source>
</evidence>